<dbReference type="InterPro" id="IPR025405">
    <property type="entry name" value="DUF4131"/>
</dbReference>
<dbReference type="Pfam" id="PF03772">
    <property type="entry name" value="Competence"/>
    <property type="match status" value="1"/>
</dbReference>
<reference evidence="10" key="1">
    <citation type="journal article" date="2019" name="Int. J. Syst. Evol. Microbiol.">
        <title>The Global Catalogue of Microorganisms (GCM) 10K type strain sequencing project: providing services to taxonomists for standard genome sequencing and annotation.</title>
        <authorList>
            <consortium name="The Broad Institute Genomics Platform"/>
            <consortium name="The Broad Institute Genome Sequencing Center for Infectious Disease"/>
            <person name="Wu L."/>
            <person name="Ma J."/>
        </authorList>
    </citation>
    <scope>NUCLEOTIDE SEQUENCE [LARGE SCALE GENOMIC DNA]</scope>
    <source>
        <strain evidence="10">KCTC 19812</strain>
    </source>
</reference>
<proteinExistence type="predicted"/>
<dbReference type="RefSeq" id="WP_380802490.1">
    <property type="nucleotide sequence ID" value="NZ_JBHUIV010000016.1"/>
</dbReference>
<evidence type="ECO:0000256" key="1">
    <source>
        <dbReference type="ARBA" id="ARBA00004651"/>
    </source>
</evidence>
<dbReference type="NCBIfam" id="TIGR00360">
    <property type="entry name" value="ComEC_N-term"/>
    <property type="match status" value="1"/>
</dbReference>
<gene>
    <name evidence="9" type="ORF">ACFSKV_10945</name>
</gene>
<keyword evidence="5 6" id="KW-0472">Membrane</keyword>
<evidence type="ECO:0000313" key="9">
    <source>
        <dbReference type="EMBL" id="MFD2202088.1"/>
    </source>
</evidence>
<feature type="transmembrane region" description="Helical" evidence="6">
    <location>
        <begin position="289"/>
        <end position="313"/>
    </location>
</feature>
<feature type="transmembrane region" description="Helical" evidence="6">
    <location>
        <begin position="30"/>
        <end position="50"/>
    </location>
</feature>
<evidence type="ECO:0000256" key="5">
    <source>
        <dbReference type="ARBA" id="ARBA00023136"/>
    </source>
</evidence>
<keyword evidence="4 6" id="KW-1133">Transmembrane helix</keyword>
<dbReference type="PANTHER" id="PTHR30619:SF1">
    <property type="entry name" value="RECOMBINATION PROTEIN 2"/>
    <property type="match status" value="1"/>
</dbReference>
<feature type="transmembrane region" description="Helical" evidence="6">
    <location>
        <begin position="250"/>
        <end position="277"/>
    </location>
</feature>
<feature type="transmembrane region" description="Helical" evidence="6">
    <location>
        <begin position="509"/>
        <end position="525"/>
    </location>
</feature>
<feature type="transmembrane region" description="Helical" evidence="6">
    <location>
        <begin position="360"/>
        <end position="380"/>
    </location>
</feature>
<feature type="transmembrane region" description="Helical" evidence="6">
    <location>
        <begin position="392"/>
        <end position="411"/>
    </location>
</feature>
<dbReference type="InterPro" id="IPR052159">
    <property type="entry name" value="Competence_DNA_uptake"/>
</dbReference>
<feature type="domain" description="DUF4131" evidence="8">
    <location>
        <begin position="28"/>
        <end position="191"/>
    </location>
</feature>
<accession>A0ABW5B867</accession>
<organism evidence="9 10">
    <name type="scientific">Shivajiella indica</name>
    <dbReference type="NCBI Taxonomy" id="872115"/>
    <lineage>
        <taxon>Bacteria</taxon>
        <taxon>Pseudomonadati</taxon>
        <taxon>Bacteroidota</taxon>
        <taxon>Cytophagia</taxon>
        <taxon>Cytophagales</taxon>
        <taxon>Cyclobacteriaceae</taxon>
        <taxon>Shivajiella</taxon>
    </lineage>
</organism>
<dbReference type="InterPro" id="IPR004477">
    <property type="entry name" value="ComEC_N"/>
</dbReference>
<dbReference type="EMBL" id="JBHUIV010000016">
    <property type="protein sequence ID" value="MFD2202088.1"/>
    <property type="molecule type" value="Genomic_DNA"/>
</dbReference>
<evidence type="ECO:0000259" key="7">
    <source>
        <dbReference type="Pfam" id="PF03772"/>
    </source>
</evidence>
<evidence type="ECO:0000256" key="4">
    <source>
        <dbReference type="ARBA" id="ARBA00022989"/>
    </source>
</evidence>
<evidence type="ECO:0000256" key="6">
    <source>
        <dbReference type="SAM" id="Phobius"/>
    </source>
</evidence>
<dbReference type="Proteomes" id="UP001597414">
    <property type="component" value="Unassembled WGS sequence"/>
</dbReference>
<comment type="caution">
    <text evidence="9">The sequence shown here is derived from an EMBL/GenBank/DDBJ whole genome shotgun (WGS) entry which is preliminary data.</text>
</comment>
<feature type="transmembrane region" description="Helical" evidence="6">
    <location>
        <begin position="334"/>
        <end position="354"/>
    </location>
</feature>
<sequence>MRFAEFPFLRYSVFFISGILAYPKVSQFPLFYFFLPLLVFFILYLLILLVNSYKDQFRFKSFIPILAYFQLFILGLLACFQKDISQNSKQLINCEEQIESYLALVLEYDEPKPNSSANRVSIKKTFNGLGWQQTEGEVLLYHRYGKKLTPGDLVWIGDSPQRIHPVTNPFEFDYAAFLLNQQISHQHFVKDHIERIGSLNEFPIESFFMDLRARIMAEIDKTFDDPKSNQIAKALLLGQKKNMDKEISEAYATAGAMHVLAVSGLHVGIIYGFFFLFLKPQRLSRPKRVFYLSLLIVLIWSYALFTGMSPSVMRAATMFSLMALAQMSSRNPSIFNAIALSAIIILLFNPFLVYSVGFQLSYSALIGIVLIQPLLVNLWLPKLRVLEYVWQITTVGLAAQIATFPISAYYFHSFPVYFLISNLVAIPGAFLIMSFGIPFMLFHSVHFLGQGLAWITEKFISYINYFIFLINELPFSKISEIYLSPLHIALYFVSVILLFILWHSPGRKLLYSVIIVLLAIGLLRIHSKFEGMSKKEIVWYGLENGIALDIFFDGDIYSFQDLSDKDLSFKVQPNRDYANPNSQRELVAFQSGKKIHVFLPGNLGSLILEPGQLDISNLTEGYKLFLWEKGKWEVEPKEKLVKMKNCAQKIVLN</sequence>
<keyword evidence="10" id="KW-1185">Reference proteome</keyword>
<keyword evidence="3 6" id="KW-0812">Transmembrane</keyword>
<name>A0ABW5B867_9BACT</name>
<feature type="transmembrane region" description="Helical" evidence="6">
    <location>
        <begin position="417"/>
        <end position="442"/>
    </location>
</feature>
<feature type="domain" description="ComEC/Rec2-related protein" evidence="7">
    <location>
        <begin position="235"/>
        <end position="504"/>
    </location>
</feature>
<evidence type="ECO:0000256" key="3">
    <source>
        <dbReference type="ARBA" id="ARBA00022692"/>
    </source>
</evidence>
<evidence type="ECO:0000259" key="8">
    <source>
        <dbReference type="Pfam" id="PF13567"/>
    </source>
</evidence>
<evidence type="ECO:0000256" key="2">
    <source>
        <dbReference type="ARBA" id="ARBA00022475"/>
    </source>
</evidence>
<keyword evidence="2" id="KW-1003">Cell membrane</keyword>
<protein>
    <submittedName>
        <fullName evidence="9">ComEC/Rec2 family competence protein</fullName>
    </submittedName>
</protein>
<feature type="transmembrane region" description="Helical" evidence="6">
    <location>
        <begin position="62"/>
        <end position="80"/>
    </location>
</feature>
<feature type="transmembrane region" description="Helical" evidence="6">
    <location>
        <begin position="481"/>
        <end position="503"/>
    </location>
</feature>
<evidence type="ECO:0000313" key="10">
    <source>
        <dbReference type="Proteomes" id="UP001597414"/>
    </source>
</evidence>
<comment type="subcellular location">
    <subcellularLocation>
        <location evidence="1">Cell membrane</location>
        <topology evidence="1">Multi-pass membrane protein</topology>
    </subcellularLocation>
</comment>
<dbReference type="PANTHER" id="PTHR30619">
    <property type="entry name" value="DNA INTERNALIZATION/COMPETENCE PROTEIN COMEC/REC2"/>
    <property type="match status" value="1"/>
</dbReference>
<dbReference type="Pfam" id="PF13567">
    <property type="entry name" value="DUF4131"/>
    <property type="match status" value="1"/>
</dbReference>